<accession>A0A1N7EP22</accession>
<protein>
    <submittedName>
        <fullName evidence="1">Uncharacterized protein</fullName>
    </submittedName>
</protein>
<proteinExistence type="predicted"/>
<dbReference type="EMBL" id="FTNT01000003">
    <property type="protein sequence ID" value="SIR89841.1"/>
    <property type="molecule type" value="Genomic_DNA"/>
</dbReference>
<dbReference type="STRING" id="1344003.SAMN05445060_1517"/>
<keyword evidence="2" id="KW-1185">Reference proteome</keyword>
<dbReference type="AlphaFoldDB" id="A0A1N7EP22"/>
<reference evidence="1 2" key="1">
    <citation type="submission" date="2017-01" db="EMBL/GenBank/DDBJ databases">
        <authorList>
            <person name="Mah S.A."/>
            <person name="Swanson W.J."/>
            <person name="Moy G.W."/>
            <person name="Vacquier V.D."/>
        </authorList>
    </citation>
    <scope>NUCLEOTIDE SEQUENCE [LARGE SCALE GENOMIC DNA]</scope>
    <source>
        <strain evidence="1 2">CPCC 203464</strain>
    </source>
</reference>
<gene>
    <name evidence="1" type="ORF">SAMN05445060_1517</name>
</gene>
<dbReference type="RefSeq" id="WP_083709432.1">
    <property type="nucleotide sequence ID" value="NZ_FTNT01000003.1"/>
</dbReference>
<evidence type="ECO:0000313" key="2">
    <source>
        <dbReference type="Proteomes" id="UP000186218"/>
    </source>
</evidence>
<dbReference type="Proteomes" id="UP000186218">
    <property type="component" value="Unassembled WGS sequence"/>
</dbReference>
<dbReference type="OrthoDB" id="3569687at2"/>
<sequence length="389" mass="42258">MRWFRRQDDETGQAPVSSAQADLVAAFLQLDQRLSSIAEDADASEALHPDATLRQDFAPLREHCYRVVEEYLELTNRENAHPVDETAFARCSDDIHQAIESLDDFRRRHVGRLETARRELADVPRAAQAARTAADAELGAAVALPEPARSYRSVTRAAEAVDAARVELDAARHPSDVRGATSRLESAATALRTATAAAPTLSEAARRALASVRTRLSAAQTRAAGMPEAYSALLREFSEPCSVDLAGHDRSAAERMAAGERLIARAAALVPGDPDAALDAITEARSELGVADDLVDSVTDRLNELRAVRADPDGPAGRTRFQIRDAQLLAVSRGQVAQWGSVLDAQQDRVDRAGAALQGRHPDYWAYLTELNRISAFVADVVDKMRARR</sequence>
<evidence type="ECO:0000313" key="1">
    <source>
        <dbReference type="EMBL" id="SIR89841.1"/>
    </source>
</evidence>
<organism evidence="1 2">
    <name type="scientific">Williamsia sterculiae</name>
    <dbReference type="NCBI Taxonomy" id="1344003"/>
    <lineage>
        <taxon>Bacteria</taxon>
        <taxon>Bacillati</taxon>
        <taxon>Actinomycetota</taxon>
        <taxon>Actinomycetes</taxon>
        <taxon>Mycobacteriales</taxon>
        <taxon>Nocardiaceae</taxon>
        <taxon>Williamsia</taxon>
    </lineage>
</organism>
<name>A0A1N7EP22_9NOCA</name>